<accession>J0H340</accession>
<dbReference type="AlphaFoldDB" id="J0H340"/>
<protein>
    <recommendedName>
        <fullName evidence="3">DUF3800 domain-containing protein</fullName>
    </recommendedName>
</protein>
<dbReference type="EMBL" id="JH719381">
    <property type="protein sequence ID" value="EJB04368.1"/>
    <property type="molecule type" value="Genomic_DNA"/>
</dbReference>
<sequence>MQWAASACGNSMSISERVSRGSCALVRKIPSGTQCLSDPDFEFVAYIDEAGDPGLKRVRPIDPVGSTEWMTLSAVVVRRQRDSDVVRWVSDITRKIGSANNHVIHFKDLTAEQKITVCEEVSLLPLRLFVVASNKKNMRGYRNERAEKAGSRQWFYNWLVRLLLERITDYCFRYATRHGLKRRHVKFVFSQSGGHSYSQTAAYHELLKFQSRTGRVLLDKRSPRWEVMSFKLVEHFPHYQRAGLQLADVVASSFYQAVDNLDTGPCEPKYAMALEPRLAFGPREERRDYSVILQPTPCWEVNITEDQKKIFRHYGYDFQKPRW</sequence>
<dbReference type="Pfam" id="PF12686">
    <property type="entry name" value="DUF3800"/>
    <property type="match status" value="1"/>
</dbReference>
<dbReference type="HOGENOM" id="CLU_082700_0_0_5"/>
<proteinExistence type="predicted"/>
<name>J0H340_RHILT</name>
<organism evidence="1 2">
    <name type="scientific">Rhizobium leguminosarum bv. trifolii WSM597</name>
    <dbReference type="NCBI Taxonomy" id="754764"/>
    <lineage>
        <taxon>Bacteria</taxon>
        <taxon>Pseudomonadati</taxon>
        <taxon>Pseudomonadota</taxon>
        <taxon>Alphaproteobacteria</taxon>
        <taxon>Hyphomicrobiales</taxon>
        <taxon>Rhizobiaceae</taxon>
        <taxon>Rhizobium/Agrobacterium group</taxon>
        <taxon>Rhizobium</taxon>
    </lineage>
</organism>
<dbReference type="InterPro" id="IPR024524">
    <property type="entry name" value="DUF3800"/>
</dbReference>
<evidence type="ECO:0000313" key="1">
    <source>
        <dbReference type="EMBL" id="EJB04368.1"/>
    </source>
</evidence>
<reference evidence="1 2" key="1">
    <citation type="submission" date="2012-02" db="EMBL/GenBank/DDBJ databases">
        <title>Improved High-Quality Draft Sequence of Rhizobium leguminosarum bv. trifolii WSM597.</title>
        <authorList>
            <consortium name="US DOE Joint Genome Institute"/>
            <person name="Lucas S."/>
            <person name="Han J."/>
            <person name="Lapidus A."/>
            <person name="Cheng J.-F."/>
            <person name="Goodwin L."/>
            <person name="Pitluck S."/>
            <person name="Peters L."/>
            <person name="Ovchinnikova G."/>
            <person name="Held B."/>
            <person name="Detter J.C."/>
            <person name="Han C."/>
            <person name="Tapia R."/>
            <person name="Land M."/>
            <person name="Hauser L."/>
            <person name="Kyrpides N."/>
            <person name="Ivanova N."/>
            <person name="Pagani I."/>
            <person name="Brau L."/>
            <person name="Yates R."/>
            <person name="O'Hara G."/>
            <person name="Rui T."/>
            <person name="Howieson J."/>
            <person name="Reeve W."/>
            <person name="Woyke T."/>
        </authorList>
    </citation>
    <scope>NUCLEOTIDE SEQUENCE [LARGE SCALE GENOMIC DNA]</scope>
    <source>
        <strain evidence="1 2">WSM597</strain>
    </source>
</reference>
<evidence type="ECO:0000313" key="2">
    <source>
        <dbReference type="Proteomes" id="UP000005092"/>
    </source>
</evidence>
<dbReference type="Proteomes" id="UP000005092">
    <property type="component" value="Unassembled WGS sequence"/>
</dbReference>
<evidence type="ECO:0008006" key="3">
    <source>
        <dbReference type="Google" id="ProtNLM"/>
    </source>
</evidence>
<gene>
    <name evidence="1" type="ORF">Rleg9DRAFT_3221</name>
</gene>